<dbReference type="Proteomes" id="UP000004277">
    <property type="component" value="Unassembled WGS sequence"/>
</dbReference>
<reference evidence="1" key="1">
    <citation type="submission" date="2019-05" db="EMBL/GenBank/DDBJ databases">
        <title>Revised genome assembly of Burkholderiaceae (previously Ralstonia) sp. PBA.</title>
        <authorList>
            <person name="Gan H.M."/>
        </authorList>
    </citation>
    <scope>NUCLEOTIDE SEQUENCE</scope>
    <source>
        <strain evidence="1">PBA</strain>
    </source>
</reference>
<keyword evidence="2" id="KW-1185">Reference proteome</keyword>
<sequence>MAVPVPSLSLGTQPVEQAVIEPSLLAAYLAAGYRVDTVPPFVMRVGQPCPPLADLLRRHHCGSAAYLTAWNPRSAKLPVAQNVEAQARLVQDVAAAGYRWYDGVSNDPTGDWPQEPSVLVLGLSRERARELARAYEQNAFLWTELDAQGTVEPALVVV</sequence>
<evidence type="ECO:0000313" key="1">
    <source>
        <dbReference type="EMBL" id="TMS59068.1"/>
    </source>
</evidence>
<protein>
    <submittedName>
        <fullName evidence="1">DUF3293 domain-containing protein</fullName>
    </submittedName>
</protein>
<name>A0ACD3SSG1_9BURK</name>
<evidence type="ECO:0000313" key="2">
    <source>
        <dbReference type="Proteomes" id="UP000004277"/>
    </source>
</evidence>
<proteinExistence type="predicted"/>
<comment type="caution">
    <text evidence="1">The sequence shown here is derived from an EMBL/GenBank/DDBJ whole genome shotgun (WGS) entry which is preliminary data.</text>
</comment>
<dbReference type="EMBL" id="AKCV02000013">
    <property type="protein sequence ID" value="TMS59068.1"/>
    <property type="molecule type" value="Genomic_DNA"/>
</dbReference>
<organism evidence="1 2">
    <name type="scientific">Imbroritus primus</name>
    <dbReference type="NCBI Taxonomy" id="3058603"/>
    <lineage>
        <taxon>Bacteria</taxon>
        <taxon>Pseudomonadati</taxon>
        <taxon>Pseudomonadota</taxon>
        <taxon>Betaproteobacteria</taxon>
        <taxon>Burkholderiales</taxon>
        <taxon>Burkholderiaceae</taxon>
        <taxon>Imbroritus</taxon>
    </lineage>
</organism>
<accession>A0ACD3SSG1</accession>
<gene>
    <name evidence="1" type="ORF">MW7_004145</name>
</gene>